<reference evidence="2" key="2">
    <citation type="submission" date="2015-07" db="EMBL/GenBank/DDBJ databases">
        <authorList>
            <person name="Noorani M."/>
        </authorList>
    </citation>
    <scope>NUCLEOTIDE SEQUENCE</scope>
    <source>
        <strain evidence="2">Yugu1</strain>
    </source>
</reference>
<protein>
    <submittedName>
        <fullName evidence="2">Uncharacterized protein</fullName>
    </submittedName>
</protein>
<feature type="region of interest" description="Disordered" evidence="1">
    <location>
        <begin position="25"/>
        <end position="48"/>
    </location>
</feature>
<feature type="region of interest" description="Disordered" evidence="1">
    <location>
        <begin position="154"/>
        <end position="228"/>
    </location>
</feature>
<dbReference type="AlphaFoldDB" id="A0A368RYY8"/>
<feature type="region of interest" description="Disordered" evidence="1">
    <location>
        <begin position="267"/>
        <end position="291"/>
    </location>
</feature>
<name>A0A368RYY8_SETIT</name>
<feature type="region of interest" description="Disordered" evidence="1">
    <location>
        <begin position="120"/>
        <end position="140"/>
    </location>
</feature>
<evidence type="ECO:0000313" key="2">
    <source>
        <dbReference type="EMBL" id="RCV35304.1"/>
    </source>
</evidence>
<proteinExistence type="predicted"/>
<sequence length="350" mass="36594">MRGSLATSAIGLHLALVVSRNTTRGGLATPAMQPSSSRRPALPRAQPVHNASSALAPLRVVVLHAAPPPPPGRRASSSAGPVRPHPGTFIPHTPPSPMSRGLFAGLPRFRRTGPIAWPPLHGLLTSRPGRRSPRAEPSTSITLPLPRFLLSFPKPDATRYPRPAPCSDATCSSKGPGTSLVLYGHSDRRRALPLPSSPHGSGGHGQRHKPRRLAPPHPNANPTPGYEILATLGGGIDPAGEAAATAPDGGSSTVATRSGLAVCRLLTAPSSSPGGHGRQGMRRSQGTRRRRGRFATAILASRADFQRLAWVAAQPWEGGGRGSGTAGCVRPCLDGGRDIRRPVLSFQPYL</sequence>
<gene>
    <name evidence="2" type="ORF">SETIT_7G230200v2</name>
</gene>
<evidence type="ECO:0000256" key="1">
    <source>
        <dbReference type="SAM" id="MobiDB-lite"/>
    </source>
</evidence>
<reference evidence="2" key="1">
    <citation type="journal article" date="2012" name="Nat. Biotechnol.">
        <title>Reference genome sequence of the model plant Setaria.</title>
        <authorList>
            <person name="Bennetzen J.L."/>
            <person name="Schmutz J."/>
            <person name="Wang H."/>
            <person name="Percifield R."/>
            <person name="Hawkins J."/>
            <person name="Pontaroli A.C."/>
            <person name="Estep M."/>
            <person name="Feng L."/>
            <person name="Vaughn J.N."/>
            <person name="Grimwood J."/>
            <person name="Jenkins J."/>
            <person name="Barry K."/>
            <person name="Lindquist E."/>
            <person name="Hellsten U."/>
            <person name="Deshpande S."/>
            <person name="Wang X."/>
            <person name="Wu X."/>
            <person name="Mitros T."/>
            <person name="Triplett J."/>
            <person name="Yang X."/>
            <person name="Ye C.Y."/>
            <person name="Mauro-Herrera M."/>
            <person name="Wang L."/>
            <person name="Li P."/>
            <person name="Sharma M."/>
            <person name="Sharma R."/>
            <person name="Ronald P.C."/>
            <person name="Panaud O."/>
            <person name="Kellogg E.A."/>
            <person name="Brutnell T.P."/>
            <person name="Doust A.N."/>
            <person name="Tuskan G.A."/>
            <person name="Rokhsar D."/>
            <person name="Devos K.M."/>
        </authorList>
    </citation>
    <scope>NUCLEOTIDE SEQUENCE [LARGE SCALE GENOMIC DNA]</scope>
    <source>
        <strain evidence="2">Yugu1</strain>
    </source>
</reference>
<feature type="compositionally biased region" description="Basic residues" evidence="1">
    <location>
        <begin position="205"/>
        <end position="214"/>
    </location>
</feature>
<accession>A0A368RYY8</accession>
<organism evidence="2">
    <name type="scientific">Setaria italica</name>
    <name type="common">Foxtail millet</name>
    <name type="synonym">Panicum italicum</name>
    <dbReference type="NCBI Taxonomy" id="4555"/>
    <lineage>
        <taxon>Eukaryota</taxon>
        <taxon>Viridiplantae</taxon>
        <taxon>Streptophyta</taxon>
        <taxon>Embryophyta</taxon>
        <taxon>Tracheophyta</taxon>
        <taxon>Spermatophyta</taxon>
        <taxon>Magnoliopsida</taxon>
        <taxon>Liliopsida</taxon>
        <taxon>Poales</taxon>
        <taxon>Poaceae</taxon>
        <taxon>PACMAD clade</taxon>
        <taxon>Panicoideae</taxon>
        <taxon>Panicodae</taxon>
        <taxon>Paniceae</taxon>
        <taxon>Cenchrinae</taxon>
        <taxon>Setaria</taxon>
    </lineage>
</organism>
<feature type="compositionally biased region" description="Basic residues" evidence="1">
    <location>
        <begin position="279"/>
        <end position="291"/>
    </location>
</feature>
<dbReference type="EMBL" id="CM003534">
    <property type="protein sequence ID" value="RCV35304.1"/>
    <property type="molecule type" value="Genomic_DNA"/>
</dbReference>